<comment type="caution">
    <text evidence="2">The sequence shown here is derived from an EMBL/GenBank/DDBJ whole genome shotgun (WGS) entry which is preliminary data.</text>
</comment>
<dbReference type="GO" id="GO:1904680">
    <property type="term" value="F:peptide transmembrane transporter activity"/>
    <property type="evidence" value="ECO:0007669"/>
    <property type="project" value="TreeGrafter"/>
</dbReference>
<dbReference type="AlphaFoldDB" id="X1K6V6"/>
<evidence type="ECO:0000259" key="1">
    <source>
        <dbReference type="Pfam" id="PF00496"/>
    </source>
</evidence>
<sequence length="247" mass="27924">PYYWKVDSAGNQLPYFDGVEVLVAGDRQAVALGNVTGVYDNDAMWVGIQHLSLFLEEEPNRDFTIGHSLCSGMAIYFNYDCPDEDARIVMRNVDFRRACSLAINRPKISKVMFYDTLIPMGCSFSPNSAYFEEEVGKLYSEYDPEGAKEILDEAGIVDADGDGVRELPTGEKCEVIWDVYEHDLYMPISEMVVEDLAEVGIKLVLNVQHQLLVTERREGGEYELSTYDFFAVDEPLAALEWWVPAVE</sequence>
<dbReference type="SUPFAM" id="SSF53850">
    <property type="entry name" value="Periplasmic binding protein-like II"/>
    <property type="match status" value="1"/>
</dbReference>
<dbReference type="PANTHER" id="PTHR30290">
    <property type="entry name" value="PERIPLASMIC BINDING COMPONENT OF ABC TRANSPORTER"/>
    <property type="match status" value="1"/>
</dbReference>
<protein>
    <recommendedName>
        <fullName evidence="1">Solute-binding protein family 5 domain-containing protein</fullName>
    </recommendedName>
</protein>
<dbReference type="Pfam" id="PF00496">
    <property type="entry name" value="SBP_bac_5"/>
    <property type="match status" value="1"/>
</dbReference>
<proteinExistence type="predicted"/>
<dbReference type="GO" id="GO:0015833">
    <property type="term" value="P:peptide transport"/>
    <property type="evidence" value="ECO:0007669"/>
    <property type="project" value="TreeGrafter"/>
</dbReference>
<feature type="non-terminal residue" evidence="2">
    <location>
        <position position="247"/>
    </location>
</feature>
<accession>X1K6V6</accession>
<evidence type="ECO:0000313" key="2">
    <source>
        <dbReference type="EMBL" id="GAH77823.1"/>
    </source>
</evidence>
<dbReference type="PANTHER" id="PTHR30290:SF62">
    <property type="entry name" value="OLIGOPEPTIDE ABC TRANSPORTER, PERIPLASMIC OLIGOPEPTIDE-BINDING PROTEIN"/>
    <property type="match status" value="1"/>
</dbReference>
<name>X1K6V6_9ZZZZ</name>
<dbReference type="EMBL" id="BARU01037800">
    <property type="protein sequence ID" value="GAH77823.1"/>
    <property type="molecule type" value="Genomic_DNA"/>
</dbReference>
<feature type="domain" description="Solute-binding protein family 5" evidence="1">
    <location>
        <begin position="1"/>
        <end position="235"/>
    </location>
</feature>
<gene>
    <name evidence="2" type="ORF">S03H2_58837</name>
</gene>
<dbReference type="Gene3D" id="3.10.105.10">
    <property type="entry name" value="Dipeptide-binding Protein, Domain 3"/>
    <property type="match status" value="1"/>
</dbReference>
<feature type="non-terminal residue" evidence="2">
    <location>
        <position position="1"/>
    </location>
</feature>
<organism evidence="2">
    <name type="scientific">marine sediment metagenome</name>
    <dbReference type="NCBI Taxonomy" id="412755"/>
    <lineage>
        <taxon>unclassified sequences</taxon>
        <taxon>metagenomes</taxon>
        <taxon>ecological metagenomes</taxon>
    </lineage>
</organism>
<reference evidence="2" key="1">
    <citation type="journal article" date="2014" name="Front. Microbiol.">
        <title>High frequency of phylogenetically diverse reductive dehalogenase-homologous genes in deep subseafloor sedimentary metagenomes.</title>
        <authorList>
            <person name="Kawai M."/>
            <person name="Futagami T."/>
            <person name="Toyoda A."/>
            <person name="Takaki Y."/>
            <person name="Nishi S."/>
            <person name="Hori S."/>
            <person name="Arai W."/>
            <person name="Tsubouchi T."/>
            <person name="Morono Y."/>
            <person name="Uchiyama I."/>
            <person name="Ito T."/>
            <person name="Fujiyama A."/>
            <person name="Inagaki F."/>
            <person name="Takami H."/>
        </authorList>
    </citation>
    <scope>NUCLEOTIDE SEQUENCE</scope>
    <source>
        <strain evidence="2">Expedition CK06-06</strain>
    </source>
</reference>
<dbReference type="InterPro" id="IPR039424">
    <property type="entry name" value="SBP_5"/>
</dbReference>
<dbReference type="InterPro" id="IPR000914">
    <property type="entry name" value="SBP_5_dom"/>
</dbReference>